<feature type="compositionally biased region" description="Low complexity" evidence="5">
    <location>
        <begin position="56"/>
        <end position="76"/>
    </location>
</feature>
<dbReference type="GO" id="GO:0004491">
    <property type="term" value="F:methylmalonate-semialdehyde dehydrogenase (acylating, NAD) activity"/>
    <property type="evidence" value="ECO:0007669"/>
    <property type="project" value="UniProtKB-EC"/>
</dbReference>
<evidence type="ECO:0000313" key="7">
    <source>
        <dbReference type="EMBL" id="KIW15821.1"/>
    </source>
</evidence>
<feature type="compositionally biased region" description="Polar residues" evidence="5">
    <location>
        <begin position="80"/>
        <end position="94"/>
    </location>
</feature>
<dbReference type="PANTHER" id="PTHR43866">
    <property type="entry name" value="MALONATE-SEMIALDEHYDE DEHYDROGENASE"/>
    <property type="match status" value="1"/>
</dbReference>
<dbReference type="AlphaFoldDB" id="A0A0D1YLA3"/>
<dbReference type="InterPro" id="IPR016163">
    <property type="entry name" value="Ald_DH_C"/>
</dbReference>
<dbReference type="Gene3D" id="3.40.605.10">
    <property type="entry name" value="Aldehyde Dehydrogenase, Chain A, domain 1"/>
    <property type="match status" value="1"/>
</dbReference>
<evidence type="ECO:0000256" key="4">
    <source>
        <dbReference type="ARBA" id="ARBA00023027"/>
    </source>
</evidence>
<dbReference type="Gene3D" id="3.40.309.10">
    <property type="entry name" value="Aldehyde Dehydrogenase, Chain A, domain 2"/>
    <property type="match status" value="1"/>
</dbReference>
<dbReference type="EC" id="1.2.1.27" evidence="2"/>
<dbReference type="FunFam" id="3.40.309.10:FF:000002">
    <property type="entry name" value="Methylmalonate-semialdehyde dehydrogenase (Acylating)"/>
    <property type="match status" value="1"/>
</dbReference>
<gene>
    <name evidence="7" type="ORF">PV08_05871</name>
</gene>
<evidence type="ECO:0000256" key="1">
    <source>
        <dbReference type="ARBA" id="ARBA00009986"/>
    </source>
</evidence>
<dbReference type="InterPro" id="IPR016162">
    <property type="entry name" value="Ald_DH_N"/>
</dbReference>
<dbReference type="EMBL" id="KN847495">
    <property type="protein sequence ID" value="KIW15821.1"/>
    <property type="molecule type" value="Genomic_DNA"/>
</dbReference>
<evidence type="ECO:0000256" key="2">
    <source>
        <dbReference type="ARBA" id="ARBA00013048"/>
    </source>
</evidence>
<dbReference type="OrthoDB" id="4108152at2759"/>
<protein>
    <recommendedName>
        <fullName evidence="2">methylmalonate-semialdehyde dehydrogenase (CoA acylating)</fullName>
        <ecNumber evidence="2">1.2.1.27</ecNumber>
    </recommendedName>
</protein>
<dbReference type="RefSeq" id="XP_016236037.1">
    <property type="nucleotide sequence ID" value="XM_016380210.1"/>
</dbReference>
<reference evidence="7 8" key="1">
    <citation type="submission" date="2015-01" db="EMBL/GenBank/DDBJ databases">
        <title>The Genome Sequence of Exophiala spinifera CBS89968.</title>
        <authorList>
            <consortium name="The Broad Institute Genomics Platform"/>
            <person name="Cuomo C."/>
            <person name="de Hoog S."/>
            <person name="Gorbushina A."/>
            <person name="Stielow B."/>
            <person name="Teixiera M."/>
            <person name="Abouelleil A."/>
            <person name="Chapman S.B."/>
            <person name="Priest M."/>
            <person name="Young S.K."/>
            <person name="Wortman J."/>
            <person name="Nusbaum C."/>
            <person name="Birren B."/>
        </authorList>
    </citation>
    <scope>NUCLEOTIDE SEQUENCE [LARGE SCALE GENOMIC DNA]</scope>
    <source>
        <strain evidence="7 8">CBS 89968</strain>
    </source>
</reference>
<dbReference type="GO" id="GO:0006574">
    <property type="term" value="P:L-valine catabolic process"/>
    <property type="evidence" value="ECO:0007669"/>
    <property type="project" value="TreeGrafter"/>
</dbReference>
<dbReference type="InterPro" id="IPR015590">
    <property type="entry name" value="Aldehyde_DH_dom"/>
</dbReference>
<dbReference type="InterPro" id="IPR016161">
    <property type="entry name" value="Ald_DH/histidinol_DH"/>
</dbReference>
<evidence type="ECO:0000313" key="8">
    <source>
        <dbReference type="Proteomes" id="UP000053328"/>
    </source>
</evidence>
<evidence type="ECO:0000259" key="6">
    <source>
        <dbReference type="Pfam" id="PF00171"/>
    </source>
</evidence>
<dbReference type="NCBIfam" id="TIGR01722">
    <property type="entry name" value="MMSDH"/>
    <property type="match status" value="1"/>
</dbReference>
<dbReference type="GeneID" id="27332954"/>
<dbReference type="PROSITE" id="PS00070">
    <property type="entry name" value="ALDEHYDE_DEHYDR_CYS"/>
    <property type="match status" value="1"/>
</dbReference>
<organism evidence="7 8">
    <name type="scientific">Exophiala spinifera</name>
    <dbReference type="NCBI Taxonomy" id="91928"/>
    <lineage>
        <taxon>Eukaryota</taxon>
        <taxon>Fungi</taxon>
        <taxon>Dikarya</taxon>
        <taxon>Ascomycota</taxon>
        <taxon>Pezizomycotina</taxon>
        <taxon>Eurotiomycetes</taxon>
        <taxon>Chaetothyriomycetidae</taxon>
        <taxon>Chaetothyriales</taxon>
        <taxon>Herpotrichiellaceae</taxon>
        <taxon>Exophiala</taxon>
    </lineage>
</organism>
<dbReference type="PANTHER" id="PTHR43866:SF3">
    <property type="entry name" value="METHYLMALONATE-SEMIALDEHYDE DEHYDROGENASE [ACYLATING], MITOCHONDRIAL"/>
    <property type="match status" value="1"/>
</dbReference>
<keyword evidence="4" id="KW-0520">NAD</keyword>
<evidence type="ECO:0000256" key="5">
    <source>
        <dbReference type="SAM" id="MobiDB-lite"/>
    </source>
</evidence>
<dbReference type="GO" id="GO:0005739">
    <property type="term" value="C:mitochondrion"/>
    <property type="evidence" value="ECO:0007669"/>
    <property type="project" value="TreeGrafter"/>
</dbReference>
<feature type="compositionally biased region" description="Basic and acidic residues" evidence="5">
    <location>
        <begin position="21"/>
        <end position="30"/>
    </location>
</feature>
<dbReference type="STRING" id="91928.A0A0D1YLA3"/>
<sequence length="593" mass="64530">MEALQYSTEHHGHSSNPFDKSLQDILHEDIADQPVRQIKRVRINQDPEVAGERSDQSMPLESQQSPQQPRQEPQFESEQDAQYPQPRQNKSLRPQHTRPLQPCRRPSLTSPAPTPVVTRNLIGNELTISKSRTWINVLDPTTQKFLARVPESTLAEIQAAVKAAETAQPSWNLLGISQRRSKMLALVDAIRSHKPAFQRALQIEIGKTWQDADAEIDRALDAVETACSSPMEIFGKHWNNNKTEIFTLHQPMGVCVSITPFNFPLMIPLWSIPIALICGNSVVLKPSEKAPSVSALLGDCFMSLNLPPGVFNIVHGASGAVNKLLAQPSVSAVSFVGSEIVGERVFDHAKATRKRVQVESAGKNHGVLLQDAVKSKSLYAIAGSAFGSAGQRCMALSVLVCVGPTADWIDELVTIARSLKVGCGLDSHADVGPLITAAAKERVEAMIDTAEAEGATIMLDGRNVSVPGYPLGNFVGPTIITKVKPYMQCYQDEIFGPVLVCLEVDTLEEAIEIVNENRFGNGCTLFTTSPIHAQAFQLKVNVGQVGINVPVLAPSGPVARTSNKDSYLGAISGCNQWQFFTTVKTVTTLWPSD</sequence>
<dbReference type="InterPro" id="IPR010061">
    <property type="entry name" value="MeMal-semiAld_DH"/>
</dbReference>
<dbReference type="HOGENOM" id="CLU_005391_1_10_1"/>
<dbReference type="SUPFAM" id="SSF53720">
    <property type="entry name" value="ALDH-like"/>
    <property type="match status" value="1"/>
</dbReference>
<dbReference type="GO" id="GO:0006210">
    <property type="term" value="P:thymine catabolic process"/>
    <property type="evidence" value="ECO:0007669"/>
    <property type="project" value="TreeGrafter"/>
</dbReference>
<dbReference type="InterPro" id="IPR016160">
    <property type="entry name" value="Ald_DH_CS_CYS"/>
</dbReference>
<proteinExistence type="inferred from homology"/>
<dbReference type="Pfam" id="PF00171">
    <property type="entry name" value="Aldedh"/>
    <property type="match status" value="1"/>
</dbReference>
<evidence type="ECO:0000256" key="3">
    <source>
        <dbReference type="ARBA" id="ARBA00023002"/>
    </source>
</evidence>
<comment type="similarity">
    <text evidence="1">Belongs to the aldehyde dehydrogenase family.</text>
</comment>
<dbReference type="VEuPathDB" id="FungiDB:PV08_05871"/>
<feature type="domain" description="Aldehyde dehydrogenase" evidence="6">
    <location>
        <begin position="130"/>
        <end position="586"/>
    </location>
</feature>
<keyword evidence="8" id="KW-1185">Reference proteome</keyword>
<keyword evidence="3" id="KW-0560">Oxidoreductase</keyword>
<name>A0A0D1YLA3_9EURO</name>
<dbReference type="Proteomes" id="UP000053328">
    <property type="component" value="Unassembled WGS sequence"/>
</dbReference>
<feature type="region of interest" description="Disordered" evidence="5">
    <location>
        <begin position="1"/>
        <end position="116"/>
    </location>
</feature>
<accession>A0A0D1YLA3</accession>